<dbReference type="GO" id="GO:0009966">
    <property type="term" value="P:regulation of signal transduction"/>
    <property type="evidence" value="ECO:0007669"/>
    <property type="project" value="TreeGrafter"/>
</dbReference>
<keyword evidence="11" id="KW-1185">Reference proteome</keyword>
<keyword evidence="2" id="KW-0964">Secreted</keyword>
<dbReference type="PROSITE" id="PS51323">
    <property type="entry name" value="IGFBP_N_2"/>
    <property type="match status" value="1"/>
</dbReference>
<dbReference type="Gene3D" id="3.30.60.30">
    <property type="match status" value="1"/>
</dbReference>
<dbReference type="Proteomes" id="UP001239994">
    <property type="component" value="Unassembled WGS sequence"/>
</dbReference>
<feature type="domain" description="IGFBP N-terminal" evidence="8">
    <location>
        <begin position="316"/>
        <end position="395"/>
    </location>
</feature>
<feature type="domain" description="Kazal-like" evidence="9">
    <location>
        <begin position="370"/>
        <end position="433"/>
    </location>
</feature>
<dbReference type="InterPro" id="IPR003598">
    <property type="entry name" value="Ig_sub2"/>
</dbReference>
<evidence type="ECO:0000256" key="3">
    <source>
        <dbReference type="ARBA" id="ARBA00022729"/>
    </source>
</evidence>
<dbReference type="InterPro" id="IPR009030">
    <property type="entry name" value="Growth_fac_rcpt_cys_sf"/>
</dbReference>
<evidence type="ECO:0000256" key="6">
    <source>
        <dbReference type="SAM" id="MobiDB-lite"/>
    </source>
</evidence>
<dbReference type="SUPFAM" id="SSF48726">
    <property type="entry name" value="Immunoglobulin"/>
    <property type="match status" value="1"/>
</dbReference>
<dbReference type="AlphaFoldDB" id="A0AAD9DLN1"/>
<evidence type="ECO:0000256" key="2">
    <source>
        <dbReference type="ARBA" id="ARBA00022525"/>
    </source>
</evidence>
<evidence type="ECO:0000256" key="5">
    <source>
        <dbReference type="ARBA" id="ARBA00023319"/>
    </source>
</evidence>
<sequence length="564" mass="61081">MYPSSQVGQTPPTYPSSQVAQTPPTYPSIQVAQTPPTYPSSQVAQTPPTYPSSQVGQTPPTYPSSQVAQTPPTYPSIQVAQTPPTYPSSQVGQTPPTYPSSQVAQTPPTYPSIQVAQTPPTYPSSQVAQTPPTYPSSQVAQTPPTYPSIQVAQTPPTYPSSQVGQTPPTYPSSQVAQTPPTYPSSQVAQTPPTYPSSQVAQTPPTYRSIQVAQTPLTYASSQGEVFLLVVLQTVSGLQSPSELRRTSRTTARPRLPVSSRYHSCWSTMPGVALTVALLMLSLGFSRGFPHYRYDDVDADLASFDYYKATDELDYANESACEDCVPELCPVTQGCRAGLVRDSCDCCFECGNLEGQSCDAGQRNVYYGLCGEDMECKSEPSSATDDGTHEPQCVCASQRTLCGSDGQTYMNLCKFKEAAFSNPGLNASDGPCKTVPVIKVPPRSLVNVTGSSALFLCEVFAFPMALVEWRKESEDTVLPGDDPHISVQSRGGPQRFELSSWLQIEEATQTDSGTYRCVARNKLGEASATALLGILPADEMSAYLEENIKEVMEYDQVKYYDEDYY</sequence>
<evidence type="ECO:0000256" key="4">
    <source>
        <dbReference type="ARBA" id="ARBA00023157"/>
    </source>
</evidence>
<dbReference type="Pfam" id="PF07648">
    <property type="entry name" value="Kazal_2"/>
    <property type="match status" value="1"/>
</dbReference>
<evidence type="ECO:0008006" key="12">
    <source>
        <dbReference type="Google" id="ProtNLM"/>
    </source>
</evidence>
<accession>A0AAD9DLN1</accession>
<evidence type="ECO:0000259" key="7">
    <source>
        <dbReference type="PROSITE" id="PS50835"/>
    </source>
</evidence>
<evidence type="ECO:0000259" key="9">
    <source>
        <dbReference type="PROSITE" id="PS51465"/>
    </source>
</evidence>
<dbReference type="SUPFAM" id="SSF100895">
    <property type="entry name" value="Kazal-type serine protease inhibitors"/>
    <property type="match status" value="1"/>
</dbReference>
<evidence type="ECO:0000313" key="10">
    <source>
        <dbReference type="EMBL" id="KAK1787125.1"/>
    </source>
</evidence>
<dbReference type="PANTHER" id="PTHR14186:SF25">
    <property type="entry name" value="KAZAL-TYPE SERINE PEPTIDASE INHIBITOR DOMAIN 3"/>
    <property type="match status" value="1"/>
</dbReference>
<reference evidence="10" key="1">
    <citation type="submission" date="2023-03" db="EMBL/GenBank/DDBJ databases">
        <title>Electrophorus voltai genome.</title>
        <authorList>
            <person name="Bian C."/>
        </authorList>
    </citation>
    <scope>NUCLEOTIDE SEQUENCE</scope>
    <source>
        <strain evidence="10">CB-2022</strain>
        <tissue evidence="10">Muscle</tissue>
    </source>
</reference>
<dbReference type="PROSITE" id="PS51465">
    <property type="entry name" value="KAZAL_2"/>
    <property type="match status" value="1"/>
</dbReference>
<dbReference type="GO" id="GO:0001558">
    <property type="term" value="P:regulation of cell growth"/>
    <property type="evidence" value="ECO:0007669"/>
    <property type="project" value="InterPro"/>
</dbReference>
<dbReference type="InterPro" id="IPR007110">
    <property type="entry name" value="Ig-like_dom"/>
</dbReference>
<dbReference type="SMART" id="SM00280">
    <property type="entry name" value="KAZAL"/>
    <property type="match status" value="1"/>
</dbReference>
<comment type="caution">
    <text evidence="10">The sequence shown here is derived from an EMBL/GenBank/DDBJ whole genome shotgun (WGS) entry which is preliminary data.</text>
</comment>
<keyword evidence="5" id="KW-0393">Immunoglobulin domain</keyword>
<proteinExistence type="predicted"/>
<dbReference type="SUPFAM" id="SSF57184">
    <property type="entry name" value="Growth factor receptor domain"/>
    <property type="match status" value="1"/>
</dbReference>
<dbReference type="InterPro" id="IPR013783">
    <property type="entry name" value="Ig-like_fold"/>
</dbReference>
<dbReference type="InterPro" id="IPR011390">
    <property type="entry name" value="IGFBP_rP_mac25"/>
</dbReference>
<organism evidence="10 11">
    <name type="scientific">Electrophorus voltai</name>
    <dbReference type="NCBI Taxonomy" id="2609070"/>
    <lineage>
        <taxon>Eukaryota</taxon>
        <taxon>Metazoa</taxon>
        <taxon>Chordata</taxon>
        <taxon>Craniata</taxon>
        <taxon>Vertebrata</taxon>
        <taxon>Euteleostomi</taxon>
        <taxon>Actinopterygii</taxon>
        <taxon>Neopterygii</taxon>
        <taxon>Teleostei</taxon>
        <taxon>Ostariophysi</taxon>
        <taxon>Gymnotiformes</taxon>
        <taxon>Gymnotoidei</taxon>
        <taxon>Gymnotidae</taxon>
        <taxon>Electrophorus</taxon>
    </lineage>
</organism>
<keyword evidence="4" id="KW-1015">Disulfide bond</keyword>
<dbReference type="PROSITE" id="PS50835">
    <property type="entry name" value="IG_LIKE"/>
    <property type="match status" value="1"/>
</dbReference>
<dbReference type="Pfam" id="PF07679">
    <property type="entry name" value="I-set"/>
    <property type="match status" value="1"/>
</dbReference>
<dbReference type="SMART" id="SM00408">
    <property type="entry name" value="IGc2"/>
    <property type="match status" value="1"/>
</dbReference>
<dbReference type="InterPro" id="IPR003599">
    <property type="entry name" value="Ig_sub"/>
</dbReference>
<feature type="region of interest" description="Disordered" evidence="6">
    <location>
        <begin position="1"/>
        <end position="202"/>
    </location>
</feature>
<evidence type="ECO:0000256" key="1">
    <source>
        <dbReference type="ARBA" id="ARBA00004613"/>
    </source>
</evidence>
<dbReference type="GO" id="GO:0005615">
    <property type="term" value="C:extracellular space"/>
    <property type="evidence" value="ECO:0007669"/>
    <property type="project" value="TreeGrafter"/>
</dbReference>
<name>A0AAD9DLN1_9TELE</name>
<dbReference type="Gene3D" id="2.60.40.10">
    <property type="entry name" value="Immunoglobulins"/>
    <property type="match status" value="1"/>
</dbReference>
<dbReference type="Gene3D" id="4.10.40.20">
    <property type="match status" value="1"/>
</dbReference>
<dbReference type="PANTHER" id="PTHR14186">
    <property type="entry name" value="INSULIN-LIKE GROWTH FACTOR BINDING PROTEIN-RELATED"/>
    <property type="match status" value="1"/>
</dbReference>
<dbReference type="GO" id="GO:0005520">
    <property type="term" value="F:insulin-like growth factor binding"/>
    <property type="evidence" value="ECO:0007669"/>
    <property type="project" value="InterPro"/>
</dbReference>
<feature type="domain" description="Ig-like" evidence="7">
    <location>
        <begin position="435"/>
        <end position="532"/>
    </location>
</feature>
<evidence type="ECO:0000259" key="8">
    <source>
        <dbReference type="PROSITE" id="PS51323"/>
    </source>
</evidence>
<comment type="subcellular location">
    <subcellularLocation>
        <location evidence="1">Secreted</location>
    </subcellularLocation>
</comment>
<dbReference type="InterPro" id="IPR000867">
    <property type="entry name" value="IGFBP-like"/>
</dbReference>
<dbReference type="EMBL" id="JAROKS010000024">
    <property type="protein sequence ID" value="KAK1787125.1"/>
    <property type="molecule type" value="Genomic_DNA"/>
</dbReference>
<keyword evidence="3" id="KW-0732">Signal</keyword>
<dbReference type="InterPro" id="IPR002350">
    <property type="entry name" value="Kazal_dom"/>
</dbReference>
<dbReference type="CDD" id="cd00104">
    <property type="entry name" value="KAZAL_FS"/>
    <property type="match status" value="1"/>
</dbReference>
<protein>
    <recommendedName>
        <fullName evidence="12">Kazal-type serine peptidase inhibitor domain 3</fullName>
    </recommendedName>
</protein>
<evidence type="ECO:0000313" key="11">
    <source>
        <dbReference type="Proteomes" id="UP001239994"/>
    </source>
</evidence>
<dbReference type="InterPro" id="IPR036179">
    <property type="entry name" value="Ig-like_dom_sf"/>
</dbReference>
<gene>
    <name evidence="10" type="ORF">P4O66_017505</name>
</gene>
<dbReference type="SMART" id="SM00409">
    <property type="entry name" value="IG"/>
    <property type="match status" value="1"/>
</dbReference>
<dbReference type="InterPro" id="IPR036058">
    <property type="entry name" value="Kazal_dom_sf"/>
</dbReference>
<dbReference type="InterPro" id="IPR013098">
    <property type="entry name" value="Ig_I-set"/>
</dbReference>